<evidence type="ECO:0000313" key="3">
    <source>
        <dbReference type="Proteomes" id="UP001238540"/>
    </source>
</evidence>
<protein>
    <submittedName>
        <fullName evidence="2">GNAT family N-acetyltransferase</fullName>
    </submittedName>
</protein>
<dbReference type="InterPro" id="IPR016181">
    <property type="entry name" value="Acyl_CoA_acyltransferase"/>
</dbReference>
<dbReference type="InterPro" id="IPR051531">
    <property type="entry name" value="N-acetyltransferase"/>
</dbReference>
<comment type="caution">
    <text evidence="2">The sequence shown here is derived from an EMBL/GenBank/DDBJ whole genome shotgun (WGS) entry which is preliminary data.</text>
</comment>
<dbReference type="RefSeq" id="WP_170881971.1">
    <property type="nucleotide sequence ID" value="NZ_JABEYA020000001.1"/>
</dbReference>
<dbReference type="InterPro" id="IPR000182">
    <property type="entry name" value="GNAT_dom"/>
</dbReference>
<dbReference type="EMBL" id="JAUFQC010000001">
    <property type="protein sequence ID" value="MDN3610183.1"/>
    <property type="molecule type" value="Genomic_DNA"/>
</dbReference>
<dbReference type="SUPFAM" id="SSF55729">
    <property type="entry name" value="Acyl-CoA N-acyltransferases (Nat)"/>
    <property type="match status" value="1"/>
</dbReference>
<dbReference type="PROSITE" id="PS51186">
    <property type="entry name" value="GNAT"/>
    <property type="match status" value="1"/>
</dbReference>
<reference evidence="3" key="1">
    <citation type="journal article" date="2019" name="Int. J. Syst. Evol. Microbiol.">
        <title>The Global Catalogue of Microorganisms (GCM) 10K type strain sequencing project: providing services to taxonomists for standard genome sequencing and annotation.</title>
        <authorList>
            <consortium name="The Broad Institute Genomics Platform"/>
            <consortium name="The Broad Institute Genome Sequencing Center for Infectious Disease"/>
            <person name="Wu L."/>
            <person name="Ma J."/>
        </authorList>
    </citation>
    <scope>NUCLEOTIDE SEQUENCE [LARGE SCALE GENOMIC DNA]</scope>
    <source>
        <strain evidence="3">CECT 7398</strain>
    </source>
</reference>
<evidence type="ECO:0000313" key="2">
    <source>
        <dbReference type="EMBL" id="MDN3610183.1"/>
    </source>
</evidence>
<keyword evidence="3" id="KW-1185">Reference proteome</keyword>
<organism evidence="2 3">
    <name type="scientific">Vibrio ostreicida</name>
    <dbReference type="NCBI Taxonomy" id="526588"/>
    <lineage>
        <taxon>Bacteria</taxon>
        <taxon>Pseudomonadati</taxon>
        <taxon>Pseudomonadota</taxon>
        <taxon>Gammaproteobacteria</taxon>
        <taxon>Vibrionales</taxon>
        <taxon>Vibrionaceae</taxon>
        <taxon>Vibrio</taxon>
    </lineage>
</organism>
<feature type="domain" description="N-acetyltransferase" evidence="1">
    <location>
        <begin position="26"/>
        <end position="167"/>
    </location>
</feature>
<name>A0ABT8BU27_9VIBR</name>
<accession>A0ABT8BU27</accession>
<proteinExistence type="predicted"/>
<sequence>MKAFSTARLVIERYQNQPHHQDVIARVMGLLTQEVVVNLPPNFHGIETMFAAEKWLDTMQSESTLFLIKQNVDETLIGFMFIYEEEQNAHLGYLFGEAYWGQGLASELLIGLVKTVHRENCWSKLVAGVERSNPASAKVLRKAGFHQQNEEQASVLFFEYTFEKAVQSTDEK</sequence>
<dbReference type="CDD" id="cd04301">
    <property type="entry name" value="NAT_SF"/>
    <property type="match status" value="1"/>
</dbReference>
<dbReference type="Proteomes" id="UP001238540">
    <property type="component" value="Unassembled WGS sequence"/>
</dbReference>
<dbReference type="Gene3D" id="3.40.630.30">
    <property type="match status" value="1"/>
</dbReference>
<evidence type="ECO:0000259" key="1">
    <source>
        <dbReference type="PROSITE" id="PS51186"/>
    </source>
</evidence>
<dbReference type="Pfam" id="PF13302">
    <property type="entry name" value="Acetyltransf_3"/>
    <property type="match status" value="1"/>
</dbReference>
<gene>
    <name evidence="2" type="ORF">QWZ16_10765</name>
</gene>
<dbReference type="PANTHER" id="PTHR43792">
    <property type="entry name" value="GNAT FAMILY, PUTATIVE (AFU_ORTHOLOGUE AFUA_3G00765)-RELATED-RELATED"/>
    <property type="match status" value="1"/>
</dbReference>